<feature type="non-terminal residue" evidence="6">
    <location>
        <position position="1"/>
    </location>
</feature>
<organism evidence="6 7">
    <name type="scientific">Opisthorchis felineus</name>
    <dbReference type="NCBI Taxonomy" id="147828"/>
    <lineage>
        <taxon>Eukaryota</taxon>
        <taxon>Metazoa</taxon>
        <taxon>Spiralia</taxon>
        <taxon>Lophotrochozoa</taxon>
        <taxon>Platyhelminthes</taxon>
        <taxon>Trematoda</taxon>
        <taxon>Digenea</taxon>
        <taxon>Opisthorchiida</taxon>
        <taxon>Opisthorchiata</taxon>
        <taxon>Opisthorchiidae</taxon>
        <taxon>Opisthorchis</taxon>
    </lineage>
</organism>
<dbReference type="GO" id="GO:0007009">
    <property type="term" value="P:plasma membrane organization"/>
    <property type="evidence" value="ECO:0007669"/>
    <property type="project" value="TreeGrafter"/>
</dbReference>
<proteinExistence type="predicted"/>
<evidence type="ECO:0000256" key="2">
    <source>
        <dbReference type="ARBA" id="ARBA00022692"/>
    </source>
</evidence>
<dbReference type="GO" id="GO:0016020">
    <property type="term" value="C:membrane"/>
    <property type="evidence" value="ECO:0007669"/>
    <property type="project" value="UniProtKB-SubCell"/>
</dbReference>
<keyword evidence="5" id="KW-0472">Membrane</keyword>
<dbReference type="EMBL" id="SJOL01002871">
    <property type="protein sequence ID" value="TGZ73291.1"/>
    <property type="molecule type" value="Genomic_DNA"/>
</dbReference>
<evidence type="ECO:0000313" key="6">
    <source>
        <dbReference type="EMBL" id="TGZ73291.1"/>
    </source>
</evidence>
<dbReference type="InterPro" id="IPR037721">
    <property type="entry name" value="Ferlin"/>
</dbReference>
<dbReference type="AlphaFoldDB" id="A0A4S2M9V6"/>
<reference evidence="6 7" key="1">
    <citation type="journal article" date="2019" name="BMC Genomics">
        <title>New insights from Opisthorchis felineus genome: update on genomics of the epidemiologically important liver flukes.</title>
        <authorList>
            <person name="Ershov N.I."/>
            <person name="Mordvinov V.A."/>
            <person name="Prokhortchouk E.B."/>
            <person name="Pakharukova M.Y."/>
            <person name="Gunbin K.V."/>
            <person name="Ustyantsev K."/>
            <person name="Genaev M.A."/>
            <person name="Blinov A.G."/>
            <person name="Mazur A."/>
            <person name="Boulygina E."/>
            <person name="Tsygankova S."/>
            <person name="Khrameeva E."/>
            <person name="Chekanov N."/>
            <person name="Fan G."/>
            <person name="Xiao A."/>
            <person name="Zhang H."/>
            <person name="Xu X."/>
            <person name="Yang H."/>
            <person name="Solovyev V."/>
            <person name="Lee S.M."/>
            <person name="Liu X."/>
            <person name="Afonnikov D.A."/>
            <person name="Skryabin K.G."/>
        </authorList>
    </citation>
    <scope>NUCLEOTIDE SEQUENCE [LARGE SCALE GENOMIC DNA]</scope>
    <source>
        <strain evidence="6">AK-0245</strain>
        <tissue evidence="6">Whole organism</tissue>
    </source>
</reference>
<dbReference type="GO" id="GO:0061025">
    <property type="term" value="P:membrane fusion"/>
    <property type="evidence" value="ECO:0007669"/>
    <property type="project" value="TreeGrafter"/>
</dbReference>
<comment type="subcellular location">
    <subcellularLocation>
        <location evidence="1">Membrane</location>
    </subcellularLocation>
</comment>
<evidence type="ECO:0000313" key="7">
    <source>
        <dbReference type="Proteomes" id="UP000308267"/>
    </source>
</evidence>
<keyword evidence="3" id="KW-0677">Repeat</keyword>
<dbReference type="STRING" id="147828.A0A4S2M9V6"/>
<dbReference type="PANTHER" id="PTHR12546:SF33">
    <property type="entry name" value="SPERM VESICLE FUSION PROTEIN FER-1"/>
    <property type="match status" value="1"/>
</dbReference>
<feature type="non-terminal residue" evidence="6">
    <location>
        <position position="102"/>
    </location>
</feature>
<keyword evidence="7" id="KW-1185">Reference proteome</keyword>
<evidence type="ECO:0000256" key="5">
    <source>
        <dbReference type="ARBA" id="ARBA00023136"/>
    </source>
</evidence>
<evidence type="ECO:0000256" key="3">
    <source>
        <dbReference type="ARBA" id="ARBA00022737"/>
    </source>
</evidence>
<dbReference type="OrthoDB" id="10059618at2759"/>
<comment type="caution">
    <text evidence="6">The sequence shown here is derived from an EMBL/GenBank/DDBJ whole genome shotgun (WGS) entry which is preliminary data.</text>
</comment>
<protein>
    <submittedName>
        <fullName evidence="6">Uncharacterized protein</fullName>
    </submittedName>
</protein>
<name>A0A4S2M9V6_OPIFE</name>
<dbReference type="Proteomes" id="UP000308267">
    <property type="component" value="Unassembled WGS sequence"/>
</dbReference>
<evidence type="ECO:0000256" key="4">
    <source>
        <dbReference type="ARBA" id="ARBA00022989"/>
    </source>
</evidence>
<keyword evidence="4" id="KW-1133">Transmembrane helix</keyword>
<dbReference type="PANTHER" id="PTHR12546">
    <property type="entry name" value="FER-1-LIKE"/>
    <property type="match status" value="1"/>
</dbReference>
<gene>
    <name evidence="6" type="ORF">CRM22_001606</name>
</gene>
<evidence type="ECO:0000256" key="1">
    <source>
        <dbReference type="ARBA" id="ARBA00004370"/>
    </source>
</evidence>
<sequence length="102" mass="11640">KCCRRRKFRLQTAFLSATQMPGEKDDPVEFEVSVGNYGYKLDNSVPPCPSITPPTNPVYDGMAYSFLPWQDDKPCTVVDPQFEDITFRLFAVNMMQHMAAKL</sequence>
<accession>A0A4S2M9V6</accession>
<keyword evidence="2" id="KW-0812">Transmembrane</keyword>